<dbReference type="EMBL" id="JAZGSY010000091">
    <property type="protein sequence ID" value="KAL1840992.1"/>
    <property type="molecule type" value="Genomic_DNA"/>
</dbReference>
<organism evidence="1 2">
    <name type="scientific">Humicola insolens</name>
    <name type="common">Soft-rot fungus</name>
    <dbReference type="NCBI Taxonomy" id="85995"/>
    <lineage>
        <taxon>Eukaryota</taxon>
        <taxon>Fungi</taxon>
        <taxon>Dikarya</taxon>
        <taxon>Ascomycota</taxon>
        <taxon>Pezizomycotina</taxon>
        <taxon>Sordariomycetes</taxon>
        <taxon>Sordariomycetidae</taxon>
        <taxon>Sordariales</taxon>
        <taxon>Chaetomiaceae</taxon>
        <taxon>Mycothermus</taxon>
    </lineage>
</organism>
<reference evidence="1 2" key="1">
    <citation type="journal article" date="2024" name="Commun. Biol.">
        <title>Comparative genomic analysis of thermophilic fungi reveals convergent evolutionary adaptations and gene losses.</title>
        <authorList>
            <person name="Steindorff A.S."/>
            <person name="Aguilar-Pontes M.V."/>
            <person name="Robinson A.J."/>
            <person name="Andreopoulos B."/>
            <person name="LaButti K."/>
            <person name="Kuo A."/>
            <person name="Mondo S."/>
            <person name="Riley R."/>
            <person name="Otillar R."/>
            <person name="Haridas S."/>
            <person name="Lipzen A."/>
            <person name="Grimwood J."/>
            <person name="Schmutz J."/>
            <person name="Clum A."/>
            <person name="Reid I.D."/>
            <person name="Moisan M.C."/>
            <person name="Butler G."/>
            <person name="Nguyen T.T.M."/>
            <person name="Dewar K."/>
            <person name="Conant G."/>
            <person name="Drula E."/>
            <person name="Henrissat B."/>
            <person name="Hansel C."/>
            <person name="Singer S."/>
            <person name="Hutchinson M.I."/>
            <person name="de Vries R.P."/>
            <person name="Natvig D.O."/>
            <person name="Powell A.J."/>
            <person name="Tsang A."/>
            <person name="Grigoriev I.V."/>
        </authorList>
    </citation>
    <scope>NUCLEOTIDE SEQUENCE [LARGE SCALE GENOMIC DNA]</scope>
    <source>
        <strain evidence="1 2">CBS 620.91</strain>
    </source>
</reference>
<comment type="caution">
    <text evidence="1">The sequence shown here is derived from an EMBL/GenBank/DDBJ whole genome shotgun (WGS) entry which is preliminary data.</text>
</comment>
<proteinExistence type="predicted"/>
<evidence type="ECO:0000313" key="2">
    <source>
        <dbReference type="Proteomes" id="UP001583172"/>
    </source>
</evidence>
<dbReference type="Proteomes" id="UP001583172">
    <property type="component" value="Unassembled WGS sequence"/>
</dbReference>
<dbReference type="InterPro" id="IPR038491">
    <property type="entry name" value="Velvet_dom_sf"/>
</dbReference>
<dbReference type="Gene3D" id="2.60.40.3960">
    <property type="entry name" value="Velvet domain"/>
    <property type="match status" value="1"/>
</dbReference>
<evidence type="ECO:0000313" key="1">
    <source>
        <dbReference type="EMBL" id="KAL1840992.1"/>
    </source>
</evidence>
<sequence>MGPNYEPGVSTIAMYFPKRTSLVIQGEILSPTPYVELRITPYHRDFEALTHFESYARPYIMARVQLLFHGDQFDGMPVPITRYYPFLKGTTTVRAEDVTMVGTALSMVFAWHDLRIIRQGWFRLQVTFLMCHSGGGYQPYAVDEEEMMTIDVGEEFYVRPAYY</sequence>
<gene>
    <name evidence="1" type="ORF">VTJ49DRAFT_7546</name>
</gene>
<keyword evidence="2" id="KW-1185">Reference proteome</keyword>
<accession>A0ABR3VHJ5</accession>
<protein>
    <submittedName>
        <fullName evidence="1">Uncharacterized protein</fullName>
    </submittedName>
</protein>
<name>A0ABR3VHJ5_HUMIN</name>